<sequence>MSAYKYTDAVKQLQESGAIGLQDFKNLSYEDLSELLEEIKVWCLYANGKLDKLPKESKKKKDKEKNKKKDKKD</sequence>
<gene>
    <name evidence="1" type="ORF">DCO16_04435</name>
</gene>
<keyword evidence="2" id="KW-1185">Reference proteome</keyword>
<accession>A0A6M9PX03</accession>
<dbReference type="KEGG" id="pani:DCO16_04435"/>
<dbReference type="Proteomes" id="UP000500806">
    <property type="component" value="Chromosome"/>
</dbReference>
<name>A0A6M9PX03_9BURK</name>
<organism evidence="1 2">
    <name type="scientific">Polynucleobacter antarcticus</name>
    <dbReference type="NCBI Taxonomy" id="1743162"/>
    <lineage>
        <taxon>Bacteria</taxon>
        <taxon>Pseudomonadati</taxon>
        <taxon>Pseudomonadota</taxon>
        <taxon>Betaproteobacteria</taxon>
        <taxon>Burkholderiales</taxon>
        <taxon>Burkholderiaceae</taxon>
        <taxon>Polynucleobacter</taxon>
    </lineage>
</organism>
<dbReference type="AlphaFoldDB" id="A0A6M9PX03"/>
<protein>
    <submittedName>
        <fullName evidence="1">Uncharacterized protein</fullName>
    </submittedName>
</protein>
<dbReference type="RefSeq" id="WP_173942527.1">
    <property type="nucleotide sequence ID" value="NZ_CBCSCD010000004.1"/>
</dbReference>
<reference evidence="1 2" key="1">
    <citation type="submission" date="2018-04" db="EMBL/GenBank/DDBJ databases">
        <title>Polynucleobacter sp. LimPoW16 genome.</title>
        <authorList>
            <person name="Hahn M.W."/>
        </authorList>
    </citation>
    <scope>NUCLEOTIDE SEQUENCE [LARGE SCALE GENOMIC DNA]</scope>
    <source>
        <strain evidence="1 2">LimPoW16</strain>
    </source>
</reference>
<proteinExistence type="predicted"/>
<dbReference type="EMBL" id="CP028941">
    <property type="protein sequence ID" value="QKM62376.1"/>
    <property type="molecule type" value="Genomic_DNA"/>
</dbReference>
<evidence type="ECO:0000313" key="2">
    <source>
        <dbReference type="Proteomes" id="UP000500806"/>
    </source>
</evidence>
<evidence type="ECO:0000313" key="1">
    <source>
        <dbReference type="EMBL" id="QKM62376.1"/>
    </source>
</evidence>